<protein>
    <submittedName>
        <fullName evidence="1">Uncharacterized protein</fullName>
    </submittedName>
</protein>
<sequence length="327" mass="37390">MEYELFLQSVRKNLEIQLGSDYTITLRSIPKNNGIVWDGVSICRKNEEVSPTIYLNEFYKELKNGMSVSEICDSIYRLYISNPGLPYLDSRVLASYQEVKDHIVYKLINTQANAAFLKRLPHMEFQDMSLVCYLLMEQRAHGYVTALIHKDHLRSWGITQKELMRSALANTPRLLPPVIRPMSDVLKQLAREAMGDEYEEEAVDSLLEAAEEQRMEQNPVFPTLYVLSNPAGVNGAACMLYPDEIKNFADRLEQDIIILPSSIHEVLLVADSGNYDFEDMSRLVKEINDTEVPPEDRLSNQIYRYSREYGQITIVSHGAALAEAENL</sequence>
<dbReference type="InterPro" id="IPR043743">
    <property type="entry name" value="DUF5688"/>
</dbReference>
<dbReference type="Proteomes" id="UP000886860">
    <property type="component" value="Unassembled WGS sequence"/>
</dbReference>
<dbReference type="EMBL" id="DVKS01000155">
    <property type="protein sequence ID" value="HIT42218.1"/>
    <property type="molecule type" value="Genomic_DNA"/>
</dbReference>
<evidence type="ECO:0000313" key="1">
    <source>
        <dbReference type="EMBL" id="HIT42218.1"/>
    </source>
</evidence>
<reference evidence="1" key="1">
    <citation type="submission" date="2020-10" db="EMBL/GenBank/DDBJ databases">
        <authorList>
            <person name="Gilroy R."/>
        </authorList>
    </citation>
    <scope>NUCLEOTIDE SEQUENCE</scope>
    <source>
        <strain evidence="1">CHK123-3438</strain>
    </source>
</reference>
<dbReference type="Pfam" id="PF18941">
    <property type="entry name" value="DUF5688"/>
    <property type="match status" value="1"/>
</dbReference>
<gene>
    <name evidence="1" type="ORF">IAB60_09030</name>
</gene>
<dbReference type="AlphaFoldDB" id="A0A9D1GK03"/>
<proteinExistence type="predicted"/>
<organism evidence="1 2">
    <name type="scientific">Candidatus Caccovicinus merdipullorum</name>
    <dbReference type="NCBI Taxonomy" id="2840724"/>
    <lineage>
        <taxon>Bacteria</taxon>
        <taxon>Bacillati</taxon>
        <taxon>Bacillota</taxon>
        <taxon>Clostridia</taxon>
        <taxon>Eubacteriales</taxon>
        <taxon>Candidatus Caccovicinus</taxon>
    </lineage>
</organism>
<accession>A0A9D1GK03</accession>
<name>A0A9D1GK03_9FIRM</name>
<evidence type="ECO:0000313" key="2">
    <source>
        <dbReference type="Proteomes" id="UP000886860"/>
    </source>
</evidence>
<reference evidence="1" key="2">
    <citation type="journal article" date="2021" name="PeerJ">
        <title>Extensive microbial diversity within the chicken gut microbiome revealed by metagenomics and culture.</title>
        <authorList>
            <person name="Gilroy R."/>
            <person name="Ravi A."/>
            <person name="Getino M."/>
            <person name="Pursley I."/>
            <person name="Horton D.L."/>
            <person name="Alikhan N.F."/>
            <person name="Baker D."/>
            <person name="Gharbi K."/>
            <person name="Hall N."/>
            <person name="Watson M."/>
            <person name="Adriaenssens E.M."/>
            <person name="Foster-Nyarko E."/>
            <person name="Jarju S."/>
            <person name="Secka A."/>
            <person name="Antonio M."/>
            <person name="Oren A."/>
            <person name="Chaudhuri R.R."/>
            <person name="La Ragione R."/>
            <person name="Hildebrand F."/>
            <person name="Pallen M.J."/>
        </authorList>
    </citation>
    <scope>NUCLEOTIDE SEQUENCE</scope>
    <source>
        <strain evidence="1">CHK123-3438</strain>
    </source>
</reference>
<comment type="caution">
    <text evidence="1">The sequence shown here is derived from an EMBL/GenBank/DDBJ whole genome shotgun (WGS) entry which is preliminary data.</text>
</comment>